<keyword evidence="1" id="KW-1133">Transmembrane helix</keyword>
<feature type="transmembrane region" description="Helical" evidence="1">
    <location>
        <begin position="257"/>
        <end position="274"/>
    </location>
</feature>
<organism evidence="2 3">
    <name type="scientific">Paramecium octaurelia</name>
    <dbReference type="NCBI Taxonomy" id="43137"/>
    <lineage>
        <taxon>Eukaryota</taxon>
        <taxon>Sar</taxon>
        <taxon>Alveolata</taxon>
        <taxon>Ciliophora</taxon>
        <taxon>Intramacronucleata</taxon>
        <taxon>Oligohymenophorea</taxon>
        <taxon>Peniculida</taxon>
        <taxon>Parameciidae</taxon>
        <taxon>Paramecium</taxon>
    </lineage>
</organism>
<evidence type="ECO:0000313" key="2">
    <source>
        <dbReference type="EMBL" id="CAD8188790.1"/>
    </source>
</evidence>
<evidence type="ECO:0000313" key="3">
    <source>
        <dbReference type="Proteomes" id="UP000683925"/>
    </source>
</evidence>
<dbReference type="EMBL" id="CAJJDP010000092">
    <property type="protein sequence ID" value="CAD8188790.1"/>
    <property type="molecule type" value="Genomic_DNA"/>
</dbReference>
<comment type="caution">
    <text evidence="2">The sequence shown here is derived from an EMBL/GenBank/DDBJ whole genome shotgun (WGS) entry which is preliminary data.</text>
</comment>
<evidence type="ECO:0000256" key="1">
    <source>
        <dbReference type="SAM" id="Phobius"/>
    </source>
</evidence>
<keyword evidence="3" id="KW-1185">Reference proteome</keyword>
<dbReference type="Proteomes" id="UP000683925">
    <property type="component" value="Unassembled WGS sequence"/>
</dbReference>
<name>A0A8S1WJB0_PAROT</name>
<proteinExistence type="predicted"/>
<sequence>MDQVVLNEYFSTQEEEIDENNHHSENSREIMLSLRGAFQNGLFSYKMYSECRQEYVLEKQFKTTEMEKDMLYIIADYMHSLFKVHAYVNKATYAWYVHHYQNSPNFINYAIELPKIKHQILEAEVDWYIENITKDLEMVAKENCPSLFQPVAEQDPREACHTRAVINHALEHLESIATKMTPANTQDYTKKIERYTWCLTGMVPLLPVQEQDPLNNMAFINAGRKHAKKFNRSPFDLFLAPFMISLSYQQVYLNDFLFVYISLIHFYLFFSYFAKIIPFF</sequence>
<dbReference type="OMA" id="EAEVDWY"/>
<accession>A0A8S1WJB0</accession>
<reference evidence="2" key="1">
    <citation type="submission" date="2021-01" db="EMBL/GenBank/DDBJ databases">
        <authorList>
            <consortium name="Genoscope - CEA"/>
            <person name="William W."/>
        </authorList>
    </citation>
    <scope>NUCLEOTIDE SEQUENCE</scope>
</reference>
<dbReference type="AlphaFoldDB" id="A0A8S1WJB0"/>
<keyword evidence="1" id="KW-0472">Membrane</keyword>
<gene>
    <name evidence="2" type="ORF">POCTA_138.1.T0930153</name>
</gene>
<dbReference type="OrthoDB" id="10384854at2759"/>
<keyword evidence="1" id="KW-0812">Transmembrane</keyword>
<protein>
    <submittedName>
        <fullName evidence="2">Uncharacterized protein</fullName>
    </submittedName>
</protein>